<dbReference type="PANTHER" id="PTHR43581">
    <property type="entry name" value="ATP/GTP PHOSPHATASE"/>
    <property type="match status" value="1"/>
</dbReference>
<dbReference type="InterPro" id="IPR051396">
    <property type="entry name" value="Bact_Antivir_Def_Nuclease"/>
</dbReference>
<name>A0A9D2PX09_9FIRM</name>
<dbReference type="EMBL" id="DWWB01000049">
    <property type="protein sequence ID" value="HJC66780.1"/>
    <property type="molecule type" value="Genomic_DNA"/>
</dbReference>
<feature type="domain" description="Endonuclease GajA/Old nuclease/RecF-like AAA" evidence="1">
    <location>
        <begin position="240"/>
        <end position="363"/>
    </location>
</feature>
<dbReference type="AlphaFoldDB" id="A0A9D2PX09"/>
<dbReference type="InterPro" id="IPR027417">
    <property type="entry name" value="P-loop_NTPase"/>
</dbReference>
<gene>
    <name evidence="2" type="ORF">H9931_08695</name>
</gene>
<evidence type="ECO:0000313" key="2">
    <source>
        <dbReference type="EMBL" id="HJC66780.1"/>
    </source>
</evidence>
<dbReference type="SUPFAM" id="SSF52540">
    <property type="entry name" value="P-loop containing nucleoside triphosphate hydrolases"/>
    <property type="match status" value="1"/>
</dbReference>
<dbReference type="Gene3D" id="3.40.50.300">
    <property type="entry name" value="P-loop containing nucleotide triphosphate hydrolases"/>
    <property type="match status" value="1"/>
</dbReference>
<dbReference type="Pfam" id="PF13175">
    <property type="entry name" value="AAA_15"/>
    <property type="match status" value="1"/>
</dbReference>
<reference evidence="2" key="1">
    <citation type="journal article" date="2021" name="PeerJ">
        <title>Extensive microbial diversity within the chicken gut microbiome revealed by metagenomics and culture.</title>
        <authorList>
            <person name="Gilroy R."/>
            <person name="Ravi A."/>
            <person name="Getino M."/>
            <person name="Pursley I."/>
            <person name="Horton D.L."/>
            <person name="Alikhan N.F."/>
            <person name="Baker D."/>
            <person name="Gharbi K."/>
            <person name="Hall N."/>
            <person name="Watson M."/>
            <person name="Adriaenssens E.M."/>
            <person name="Foster-Nyarko E."/>
            <person name="Jarju S."/>
            <person name="Secka A."/>
            <person name="Antonio M."/>
            <person name="Oren A."/>
            <person name="Chaudhuri R.R."/>
            <person name="La Ragione R."/>
            <person name="Hildebrand F."/>
            <person name="Pallen M.J."/>
        </authorList>
    </citation>
    <scope>NUCLEOTIDE SEQUENCE</scope>
    <source>
        <strain evidence="2">CHK198-12963</strain>
    </source>
</reference>
<dbReference type="InterPro" id="IPR041685">
    <property type="entry name" value="AAA_GajA/Old/RecF-like"/>
</dbReference>
<organism evidence="2 3">
    <name type="scientific">Candidatus Enterocloster excrementigallinarum</name>
    <dbReference type="NCBI Taxonomy" id="2838558"/>
    <lineage>
        <taxon>Bacteria</taxon>
        <taxon>Bacillati</taxon>
        <taxon>Bacillota</taxon>
        <taxon>Clostridia</taxon>
        <taxon>Lachnospirales</taxon>
        <taxon>Lachnospiraceae</taxon>
        <taxon>Enterocloster</taxon>
    </lineage>
</organism>
<evidence type="ECO:0000259" key="1">
    <source>
        <dbReference type="Pfam" id="PF13175"/>
    </source>
</evidence>
<evidence type="ECO:0000313" key="3">
    <source>
        <dbReference type="Proteomes" id="UP000823863"/>
    </source>
</evidence>
<reference evidence="2" key="2">
    <citation type="submission" date="2021-04" db="EMBL/GenBank/DDBJ databases">
        <authorList>
            <person name="Gilroy R."/>
        </authorList>
    </citation>
    <scope>NUCLEOTIDE SEQUENCE</scope>
    <source>
        <strain evidence="2">CHK198-12963</strain>
    </source>
</reference>
<proteinExistence type="predicted"/>
<comment type="caution">
    <text evidence="2">The sequence shown here is derived from an EMBL/GenBank/DDBJ whole genome shotgun (WGS) entry which is preliminary data.</text>
</comment>
<dbReference type="Proteomes" id="UP000823863">
    <property type="component" value="Unassembled WGS sequence"/>
</dbReference>
<sequence length="446" mass="50461">MKYKLIVDHYGKIEHAEVVVAPLTLFVGDNNSGKSYLLSLIWALNGGAYNLPLFEGLETLELPQLDQVWNRIWPVFDGKKESVQIHSSELVPILNLMLDRNKQKIADSIFNFQGTPIGGLCLEPLEDIQMTISVFQRPDSSHGSIAMWGIYPEQKSASLFVYQENEAAAENGRLKISVMRTILQWMLKQKRTRTIYLPAARTGFVLAKDIINQVSRQTAYDLLPGEEAERVQPFPKPILEFLNSLEKLSSNAKVDTKREQLVGWMENHMAQGSIRYTEVGAKEIQYVPEGAEKGIPMRSSSAVITELAPLLLFLKYERFLGMLCYEEPETCLHPQLQLQMGRLLIRLVNQGTAVVATTHSDIILQHVNNMIKAYGYRNDEKFLGEAQIDQDDCLNIQDVAVYQFTNQGKTSVVEELKAGKDGFPVPTFSNALMDILDRTTMIQEYK</sequence>
<accession>A0A9D2PX09</accession>
<protein>
    <submittedName>
        <fullName evidence="2">AAA family ATPase</fullName>
    </submittedName>
</protein>
<dbReference type="PANTHER" id="PTHR43581:SF2">
    <property type="entry name" value="EXCINUCLEASE ATPASE SUBUNIT"/>
    <property type="match status" value="1"/>
</dbReference>